<keyword evidence="3" id="KW-0238">DNA-binding</keyword>
<keyword evidence="4" id="KW-0804">Transcription</keyword>
<comment type="caution">
    <text evidence="6">The sequence shown here is derived from an EMBL/GenBank/DDBJ whole genome shotgun (WGS) entry which is preliminary data.</text>
</comment>
<dbReference type="SMART" id="SM00345">
    <property type="entry name" value="HTH_GNTR"/>
    <property type="match status" value="1"/>
</dbReference>
<keyword evidence="7" id="KW-1185">Reference proteome</keyword>
<dbReference type="Pfam" id="PF13377">
    <property type="entry name" value="Peripla_BP_3"/>
    <property type="match status" value="1"/>
</dbReference>
<dbReference type="CDD" id="cd06267">
    <property type="entry name" value="PBP1_LacI_sugar_binding-like"/>
    <property type="match status" value="1"/>
</dbReference>
<feature type="domain" description="HTH gntR-type" evidence="5">
    <location>
        <begin position="3"/>
        <end position="71"/>
    </location>
</feature>
<dbReference type="RefSeq" id="WP_213531893.1">
    <property type="nucleotide sequence ID" value="NZ_BOVJ01000268.1"/>
</dbReference>
<dbReference type="SUPFAM" id="SSF46785">
    <property type="entry name" value="Winged helix' DNA-binding domain"/>
    <property type="match status" value="1"/>
</dbReference>
<dbReference type="Pfam" id="PF00392">
    <property type="entry name" value="GntR"/>
    <property type="match status" value="1"/>
</dbReference>
<dbReference type="CDD" id="cd07377">
    <property type="entry name" value="WHTH_GntR"/>
    <property type="match status" value="1"/>
</dbReference>
<dbReference type="InterPro" id="IPR036390">
    <property type="entry name" value="WH_DNA-bd_sf"/>
</dbReference>
<evidence type="ECO:0000259" key="5">
    <source>
        <dbReference type="PROSITE" id="PS50949"/>
    </source>
</evidence>
<keyword evidence="2" id="KW-0805">Transcription regulation</keyword>
<dbReference type="InterPro" id="IPR036388">
    <property type="entry name" value="WH-like_DNA-bd_sf"/>
</dbReference>
<reference evidence="6 7" key="1">
    <citation type="submission" date="2021-04" db="EMBL/GenBank/DDBJ databases">
        <title>Draft genome sequence of Paenibacillus cisolokensis, LC2-13A.</title>
        <authorList>
            <person name="Uke A."/>
            <person name="Chhe C."/>
            <person name="Baramee S."/>
            <person name="Kosugi A."/>
        </authorList>
    </citation>
    <scope>NUCLEOTIDE SEQUENCE [LARGE SCALE GENOMIC DNA]</scope>
    <source>
        <strain evidence="6 7">LC2-13A</strain>
    </source>
</reference>
<proteinExistence type="predicted"/>
<dbReference type="SUPFAM" id="SSF53822">
    <property type="entry name" value="Periplasmic binding protein-like I"/>
    <property type="match status" value="1"/>
</dbReference>
<dbReference type="Gene3D" id="1.10.10.10">
    <property type="entry name" value="Winged helix-like DNA-binding domain superfamily/Winged helix DNA-binding domain"/>
    <property type="match status" value="1"/>
</dbReference>
<dbReference type="PANTHER" id="PTHR30146:SF95">
    <property type="entry name" value="RIBOSE OPERON REPRESSOR"/>
    <property type="match status" value="1"/>
</dbReference>
<organism evidence="6 7">
    <name type="scientific">Paenibacillus cisolokensis</name>
    <dbReference type="NCBI Taxonomy" id="1658519"/>
    <lineage>
        <taxon>Bacteria</taxon>
        <taxon>Bacillati</taxon>
        <taxon>Bacillota</taxon>
        <taxon>Bacilli</taxon>
        <taxon>Bacillales</taxon>
        <taxon>Paenibacillaceae</taxon>
        <taxon>Paenibacillus</taxon>
    </lineage>
</organism>
<evidence type="ECO:0000256" key="4">
    <source>
        <dbReference type="ARBA" id="ARBA00023163"/>
    </source>
</evidence>
<dbReference type="InterPro" id="IPR046335">
    <property type="entry name" value="LacI/GalR-like_sensor"/>
</dbReference>
<name>A0ABQ4NFY0_9BACL</name>
<dbReference type="PROSITE" id="PS50949">
    <property type="entry name" value="HTH_GNTR"/>
    <property type="match status" value="1"/>
</dbReference>
<accession>A0ABQ4NFY0</accession>
<dbReference type="InterPro" id="IPR028082">
    <property type="entry name" value="Peripla_BP_I"/>
</dbReference>
<protein>
    <submittedName>
        <fullName evidence="6">LacI family transcriptional regulator</fullName>
    </submittedName>
</protein>
<dbReference type="PANTHER" id="PTHR30146">
    <property type="entry name" value="LACI-RELATED TRANSCRIPTIONAL REPRESSOR"/>
    <property type="match status" value="1"/>
</dbReference>
<dbReference type="InterPro" id="IPR000524">
    <property type="entry name" value="Tscrpt_reg_HTH_GntR"/>
</dbReference>
<dbReference type="PRINTS" id="PR00035">
    <property type="entry name" value="HTHGNTR"/>
</dbReference>
<dbReference type="Proteomes" id="UP000680304">
    <property type="component" value="Unassembled WGS sequence"/>
</dbReference>
<evidence type="ECO:0000256" key="3">
    <source>
        <dbReference type="ARBA" id="ARBA00023125"/>
    </source>
</evidence>
<dbReference type="Gene3D" id="3.40.50.2300">
    <property type="match status" value="2"/>
</dbReference>
<evidence type="ECO:0000256" key="1">
    <source>
        <dbReference type="ARBA" id="ARBA00022491"/>
    </source>
</evidence>
<keyword evidence="1" id="KW-0678">Repressor</keyword>
<evidence type="ECO:0000313" key="7">
    <source>
        <dbReference type="Proteomes" id="UP000680304"/>
    </source>
</evidence>
<evidence type="ECO:0000256" key="2">
    <source>
        <dbReference type="ARBA" id="ARBA00023015"/>
    </source>
</evidence>
<dbReference type="EMBL" id="BOVJ01000268">
    <property type="protein sequence ID" value="GIQ67155.1"/>
    <property type="molecule type" value="Genomic_DNA"/>
</dbReference>
<gene>
    <name evidence="6" type="ORF">PACILC2_57230</name>
</gene>
<evidence type="ECO:0000313" key="6">
    <source>
        <dbReference type="EMBL" id="GIQ67155.1"/>
    </source>
</evidence>
<sequence length="382" mass="43394">MDMPLYERIFNYVFDKIRTGEWKPGDRVPSEKELAEQFDVSRITSKKALELLSQYKLIERIQGKGSFVSETIPDLHEIKRQRQAESGGELRRSGDEGHWRTVGLILPDFADSFGADLIRGIEEQCSRYGCRLMMKLTYDNREVEEAAIRSFVRDGVDGIVVFPGHGEHYNAELLRLVLDGFPIVLVDRYLKGIAARAVFTDNRKAAFDATDFLLRKGVREIGFLSAPAENTSSIEERLAGYTEACIQGGSAPKTDHIMTNLFSSLPQLFDTQNVRADSETVKRFVQMNPELAAFVVSEYNLALILREVLLSMGKRIPEDYQIVCFDSPGQPFGEHMFTHVRQNQREIGRRAVETLYRMWNKEETALIHIVPHEIVVGQSTVG</sequence>